<evidence type="ECO:0000313" key="3">
    <source>
        <dbReference type="Proteomes" id="UP001152795"/>
    </source>
</evidence>
<dbReference type="SUPFAM" id="SSF54534">
    <property type="entry name" value="FKBP-like"/>
    <property type="match status" value="1"/>
</dbReference>
<dbReference type="AlphaFoldDB" id="A0A6S7IHD1"/>
<dbReference type="Proteomes" id="UP001152795">
    <property type="component" value="Unassembled WGS sequence"/>
</dbReference>
<gene>
    <name evidence="2" type="ORF">PACLA_8A010436</name>
</gene>
<dbReference type="InterPro" id="IPR046357">
    <property type="entry name" value="PPIase_dom_sf"/>
</dbReference>
<sequence length="224" mass="24902">MAAEPESKYSKEQLESEEVSKKDILSFIQENASKAFLKANKLNGKLNNVAKSFKKDQAIGLYNKMFETKSFKTDADDEEEGTVAELTKKTAAMKASEKEAAAHVEKPKYTKKILKKASKPDRIPRKGDLVSCFYTGKLQDGTVFDTNLGKGSKKRGGSYVPLKFKVGTGQVIRGWDEALMTMGLDEKAELTIQPEWAYGRKGLPDHKIPQNATLIFEVELTGIE</sequence>
<dbReference type="OrthoDB" id="1902587at2759"/>
<keyword evidence="1" id="KW-0697">Rotamase</keyword>
<dbReference type="Gene3D" id="3.10.50.40">
    <property type="match status" value="1"/>
</dbReference>
<dbReference type="CDD" id="cd21063">
    <property type="entry name" value="BTHB_FKBP25"/>
    <property type="match status" value="1"/>
</dbReference>
<dbReference type="Pfam" id="PF18410">
    <property type="entry name" value="BTHB"/>
    <property type="match status" value="1"/>
</dbReference>
<reference evidence="2" key="1">
    <citation type="submission" date="2020-04" db="EMBL/GenBank/DDBJ databases">
        <authorList>
            <person name="Alioto T."/>
            <person name="Alioto T."/>
            <person name="Gomez Garrido J."/>
        </authorList>
    </citation>
    <scope>NUCLEOTIDE SEQUENCE</scope>
    <source>
        <strain evidence="2">A484AB</strain>
    </source>
</reference>
<dbReference type="GO" id="GO:0003755">
    <property type="term" value="F:peptidyl-prolyl cis-trans isomerase activity"/>
    <property type="evidence" value="ECO:0007669"/>
    <property type="project" value="UniProtKB-KW"/>
</dbReference>
<organism evidence="2 3">
    <name type="scientific">Paramuricea clavata</name>
    <name type="common">Red gorgonian</name>
    <name type="synonym">Violescent sea-whip</name>
    <dbReference type="NCBI Taxonomy" id="317549"/>
    <lineage>
        <taxon>Eukaryota</taxon>
        <taxon>Metazoa</taxon>
        <taxon>Cnidaria</taxon>
        <taxon>Anthozoa</taxon>
        <taxon>Octocorallia</taxon>
        <taxon>Malacalcyonacea</taxon>
        <taxon>Plexauridae</taxon>
        <taxon>Paramuricea</taxon>
    </lineage>
</organism>
<keyword evidence="1 2" id="KW-0413">Isomerase</keyword>
<dbReference type="Gene3D" id="1.10.720.80">
    <property type="match status" value="1"/>
</dbReference>
<comment type="caution">
    <text evidence="2">The sequence shown here is derived from an EMBL/GenBank/DDBJ whole genome shotgun (WGS) entry which is preliminary data.</text>
</comment>
<protein>
    <recommendedName>
        <fullName evidence="1">peptidylprolyl isomerase</fullName>
        <ecNumber evidence="1">5.2.1.8</ecNumber>
    </recommendedName>
</protein>
<evidence type="ECO:0000313" key="2">
    <source>
        <dbReference type="EMBL" id="CAB4015800.1"/>
    </source>
</evidence>
<dbReference type="InterPro" id="IPR041200">
    <property type="entry name" value="FKBP3_BTHB"/>
</dbReference>
<dbReference type="EMBL" id="CACRXK020008849">
    <property type="protein sequence ID" value="CAB4015800.1"/>
    <property type="molecule type" value="Genomic_DNA"/>
</dbReference>
<dbReference type="EC" id="5.2.1.8" evidence="1"/>
<dbReference type="InterPro" id="IPR043368">
    <property type="entry name" value="FKBP3"/>
</dbReference>
<dbReference type="InterPro" id="IPR001179">
    <property type="entry name" value="PPIase_FKBP_dom"/>
</dbReference>
<dbReference type="PROSITE" id="PS50059">
    <property type="entry name" value="FKBP_PPIASE"/>
    <property type="match status" value="1"/>
</dbReference>
<dbReference type="PANTHER" id="PTHR46493">
    <property type="entry name" value="PEPTIDYL-PROLYL CIS-TRANS ISOMERASE FKBP3"/>
    <property type="match status" value="1"/>
</dbReference>
<name>A0A6S7IHD1_PARCT</name>
<proteinExistence type="predicted"/>
<dbReference type="PANTHER" id="PTHR46493:SF1">
    <property type="entry name" value="PEPTIDYL-PROLYL CIS-TRANS ISOMERASE FKBP3"/>
    <property type="match status" value="1"/>
</dbReference>
<comment type="catalytic activity">
    <reaction evidence="1">
        <text>[protein]-peptidylproline (omega=180) = [protein]-peptidylproline (omega=0)</text>
        <dbReference type="Rhea" id="RHEA:16237"/>
        <dbReference type="Rhea" id="RHEA-COMP:10747"/>
        <dbReference type="Rhea" id="RHEA-COMP:10748"/>
        <dbReference type="ChEBI" id="CHEBI:83833"/>
        <dbReference type="ChEBI" id="CHEBI:83834"/>
        <dbReference type="EC" id="5.2.1.8"/>
    </reaction>
</comment>
<dbReference type="Pfam" id="PF00254">
    <property type="entry name" value="FKBP_C"/>
    <property type="match status" value="1"/>
</dbReference>
<accession>A0A6S7IHD1</accession>
<evidence type="ECO:0000256" key="1">
    <source>
        <dbReference type="PROSITE-ProRule" id="PRU00277"/>
    </source>
</evidence>
<keyword evidence="3" id="KW-1185">Reference proteome</keyword>